<dbReference type="EMBL" id="JAIQCV010000001">
    <property type="protein sequence ID" value="KAH1130556.1"/>
    <property type="molecule type" value="Genomic_DNA"/>
</dbReference>
<dbReference type="OrthoDB" id="1002501at2759"/>
<keyword evidence="3" id="KW-1185">Reference proteome</keyword>
<proteinExistence type="predicted"/>
<dbReference type="AlphaFoldDB" id="A0A9D3WKE4"/>
<feature type="region of interest" description="Disordered" evidence="1">
    <location>
        <begin position="43"/>
        <end position="84"/>
    </location>
</feature>
<name>A0A9D3WKE4_9ROSI</name>
<evidence type="ECO:0000313" key="2">
    <source>
        <dbReference type="EMBL" id="KAH1130556.1"/>
    </source>
</evidence>
<reference evidence="2 3" key="1">
    <citation type="journal article" date="2021" name="Plant Biotechnol. J.">
        <title>Multi-omics assisted identification of the key and species-specific regulatory components of drought-tolerant mechanisms in Gossypium stocksii.</title>
        <authorList>
            <person name="Yu D."/>
            <person name="Ke L."/>
            <person name="Zhang D."/>
            <person name="Wu Y."/>
            <person name="Sun Y."/>
            <person name="Mei J."/>
            <person name="Sun J."/>
            <person name="Sun Y."/>
        </authorList>
    </citation>
    <scope>NUCLEOTIDE SEQUENCE [LARGE SCALE GENOMIC DNA]</scope>
    <source>
        <strain evidence="3">cv. E1</strain>
        <tissue evidence="2">Leaf</tissue>
    </source>
</reference>
<gene>
    <name evidence="2" type="ORF">J1N35_001934</name>
</gene>
<evidence type="ECO:0008006" key="4">
    <source>
        <dbReference type="Google" id="ProtNLM"/>
    </source>
</evidence>
<accession>A0A9D3WKE4</accession>
<evidence type="ECO:0000313" key="3">
    <source>
        <dbReference type="Proteomes" id="UP000828251"/>
    </source>
</evidence>
<evidence type="ECO:0000256" key="1">
    <source>
        <dbReference type="SAM" id="MobiDB-lite"/>
    </source>
</evidence>
<feature type="compositionally biased region" description="Basic and acidic residues" evidence="1">
    <location>
        <begin position="60"/>
        <end position="69"/>
    </location>
</feature>
<sequence>MESDCLIAIELIKKSNVNLSSSTLIRKFNEVARHMQMVNFQCSKKRSENGQAHELATRGLRKEEEKYLEKQPSLAFSAKEKKDG</sequence>
<protein>
    <recommendedName>
        <fullName evidence="4">RNase H type-1 domain-containing protein</fullName>
    </recommendedName>
</protein>
<organism evidence="2 3">
    <name type="scientific">Gossypium stocksii</name>
    <dbReference type="NCBI Taxonomy" id="47602"/>
    <lineage>
        <taxon>Eukaryota</taxon>
        <taxon>Viridiplantae</taxon>
        <taxon>Streptophyta</taxon>
        <taxon>Embryophyta</taxon>
        <taxon>Tracheophyta</taxon>
        <taxon>Spermatophyta</taxon>
        <taxon>Magnoliopsida</taxon>
        <taxon>eudicotyledons</taxon>
        <taxon>Gunneridae</taxon>
        <taxon>Pentapetalae</taxon>
        <taxon>rosids</taxon>
        <taxon>malvids</taxon>
        <taxon>Malvales</taxon>
        <taxon>Malvaceae</taxon>
        <taxon>Malvoideae</taxon>
        <taxon>Gossypium</taxon>
    </lineage>
</organism>
<comment type="caution">
    <text evidence="2">The sequence shown here is derived from an EMBL/GenBank/DDBJ whole genome shotgun (WGS) entry which is preliminary data.</text>
</comment>
<dbReference type="Proteomes" id="UP000828251">
    <property type="component" value="Unassembled WGS sequence"/>
</dbReference>